<dbReference type="PROSITE" id="PS51084">
    <property type="entry name" value="HIT_2"/>
    <property type="match status" value="1"/>
</dbReference>
<evidence type="ECO:0000256" key="1">
    <source>
        <dbReference type="PIRSR" id="PIRSR601310-1"/>
    </source>
</evidence>
<gene>
    <name evidence="5" type="ORF">SAMN05443507_102130</name>
</gene>
<evidence type="ECO:0000313" key="5">
    <source>
        <dbReference type="EMBL" id="SHJ67417.1"/>
    </source>
</evidence>
<sequence>MADCLFCKIITGDVPSEKVFETEKVLAFRDIRPQAPVHILIIPKEHIASAQQINASNSQAVADIAEVIPKIAEQEGISKQGYRIVTNIGFHGQQTVEHLHYHLLGGRQLGWPPG</sequence>
<feature type="domain" description="HIT" evidence="4">
    <location>
        <begin position="5"/>
        <end position="114"/>
    </location>
</feature>
<dbReference type="PRINTS" id="PR00332">
    <property type="entry name" value="HISTRIAD"/>
</dbReference>
<dbReference type="EMBL" id="FRAF01000002">
    <property type="protein sequence ID" value="SHJ67417.1"/>
    <property type="molecule type" value="Genomic_DNA"/>
</dbReference>
<dbReference type="RefSeq" id="WP_072872880.1">
    <property type="nucleotide sequence ID" value="NZ_FRAF01000002.1"/>
</dbReference>
<keyword evidence="6" id="KW-1185">Reference proteome</keyword>
<dbReference type="SUPFAM" id="SSF54197">
    <property type="entry name" value="HIT-like"/>
    <property type="match status" value="1"/>
</dbReference>
<dbReference type="Pfam" id="PF11969">
    <property type="entry name" value="DcpS_C"/>
    <property type="match status" value="1"/>
</dbReference>
<evidence type="ECO:0000256" key="3">
    <source>
        <dbReference type="PROSITE-ProRule" id="PRU00464"/>
    </source>
</evidence>
<evidence type="ECO:0000313" key="6">
    <source>
        <dbReference type="Proteomes" id="UP000184016"/>
    </source>
</evidence>
<organism evidence="5 6">
    <name type="scientific">Alicyclobacillus tolerans</name>
    <dbReference type="NCBI Taxonomy" id="90970"/>
    <lineage>
        <taxon>Bacteria</taxon>
        <taxon>Bacillati</taxon>
        <taxon>Bacillota</taxon>
        <taxon>Bacilli</taxon>
        <taxon>Bacillales</taxon>
        <taxon>Alicyclobacillaceae</taxon>
        <taxon>Alicyclobacillus</taxon>
    </lineage>
</organism>
<dbReference type="InterPro" id="IPR036265">
    <property type="entry name" value="HIT-like_sf"/>
</dbReference>
<accession>A0A1M6L895</accession>
<dbReference type="InterPro" id="IPR001310">
    <property type="entry name" value="Histidine_triad_HIT"/>
</dbReference>
<dbReference type="STRING" id="1830138.SAMN05443507_102130"/>
<feature type="short sequence motif" description="Histidine triad motif" evidence="2 3">
    <location>
        <begin position="98"/>
        <end position="102"/>
    </location>
</feature>
<dbReference type="OrthoDB" id="9784774at2"/>
<name>A0A1M6L895_9BACL</name>
<dbReference type="Gene3D" id="3.30.428.10">
    <property type="entry name" value="HIT-like"/>
    <property type="match status" value="1"/>
</dbReference>
<proteinExistence type="predicted"/>
<dbReference type="CDD" id="cd01276">
    <property type="entry name" value="PKCI_related"/>
    <property type="match status" value="1"/>
</dbReference>
<dbReference type="InterPro" id="IPR011146">
    <property type="entry name" value="HIT-like"/>
</dbReference>
<protein>
    <submittedName>
        <fullName evidence="5">Histidine triad (HIT) family protein</fullName>
    </submittedName>
</protein>
<dbReference type="GO" id="GO:0003824">
    <property type="term" value="F:catalytic activity"/>
    <property type="evidence" value="ECO:0007669"/>
    <property type="project" value="InterPro"/>
</dbReference>
<evidence type="ECO:0000256" key="2">
    <source>
        <dbReference type="PIRSR" id="PIRSR601310-3"/>
    </source>
</evidence>
<feature type="active site" description="Tele-AMP-histidine intermediate" evidence="1">
    <location>
        <position position="100"/>
    </location>
</feature>
<reference evidence="6" key="1">
    <citation type="submission" date="2016-11" db="EMBL/GenBank/DDBJ databases">
        <authorList>
            <person name="Varghese N."/>
            <person name="Submissions S."/>
        </authorList>
    </citation>
    <scope>NUCLEOTIDE SEQUENCE [LARGE SCALE GENOMIC DNA]</scope>
    <source>
        <strain evidence="6">USBA-503</strain>
    </source>
</reference>
<dbReference type="AlphaFoldDB" id="A0A1M6L895"/>
<dbReference type="PANTHER" id="PTHR23089">
    <property type="entry name" value="HISTIDINE TRIAD HIT PROTEIN"/>
    <property type="match status" value="1"/>
</dbReference>
<evidence type="ECO:0000259" key="4">
    <source>
        <dbReference type="PROSITE" id="PS51084"/>
    </source>
</evidence>
<dbReference type="Proteomes" id="UP000184016">
    <property type="component" value="Unassembled WGS sequence"/>
</dbReference>